<evidence type="ECO:0000256" key="2">
    <source>
        <dbReference type="ARBA" id="ARBA00012948"/>
    </source>
</evidence>
<dbReference type="GO" id="GO:0004316">
    <property type="term" value="F:3-oxoacyl-[acyl-carrier-protein] reductase (NADPH) activity"/>
    <property type="evidence" value="ECO:0007669"/>
    <property type="project" value="UniProtKB-EC"/>
</dbReference>
<dbReference type="PROSITE" id="PS00061">
    <property type="entry name" value="ADH_SHORT"/>
    <property type="match status" value="1"/>
</dbReference>
<dbReference type="AlphaFoldDB" id="D8QJF2"/>
<protein>
    <recommendedName>
        <fullName evidence="2">3-oxoacyl-[acyl-carrier-protein] reductase</fullName>
        <ecNumber evidence="2">1.1.1.100</ecNumber>
    </recommendedName>
</protein>
<keyword evidence="6" id="KW-1185">Reference proteome</keyword>
<dbReference type="InterPro" id="IPR050259">
    <property type="entry name" value="SDR"/>
</dbReference>
<comment type="catalytic activity">
    <reaction evidence="4">
        <text>a (3R)-hydroxyacyl-[ACP] + NADP(+) = a 3-oxoacyl-[ACP] + NADPH + H(+)</text>
        <dbReference type="Rhea" id="RHEA:17397"/>
        <dbReference type="Rhea" id="RHEA-COMP:9916"/>
        <dbReference type="Rhea" id="RHEA-COMP:9945"/>
        <dbReference type="ChEBI" id="CHEBI:15378"/>
        <dbReference type="ChEBI" id="CHEBI:57783"/>
        <dbReference type="ChEBI" id="CHEBI:58349"/>
        <dbReference type="ChEBI" id="CHEBI:78776"/>
        <dbReference type="ChEBI" id="CHEBI:78827"/>
        <dbReference type="EC" id="1.1.1.100"/>
    </reaction>
</comment>
<dbReference type="EC" id="1.1.1.100" evidence="2"/>
<dbReference type="InterPro" id="IPR020904">
    <property type="entry name" value="Sc_DH/Rdtase_CS"/>
</dbReference>
<dbReference type="Pfam" id="PF13561">
    <property type="entry name" value="adh_short_C2"/>
    <property type="match status" value="1"/>
</dbReference>
<dbReference type="FunFam" id="3.40.50.720:FF:000084">
    <property type="entry name" value="Short-chain dehydrogenase reductase"/>
    <property type="match status" value="1"/>
</dbReference>
<dbReference type="eggNOG" id="KOG1200">
    <property type="taxonomic scope" value="Eukaryota"/>
</dbReference>
<comment type="similarity">
    <text evidence="1">Belongs to the short-chain dehydrogenases/reductases (SDR) family.</text>
</comment>
<dbReference type="PANTHER" id="PTHR42879">
    <property type="entry name" value="3-OXOACYL-(ACYL-CARRIER-PROTEIN) REDUCTASE"/>
    <property type="match status" value="1"/>
</dbReference>
<keyword evidence="3" id="KW-0521">NADP</keyword>
<evidence type="ECO:0000256" key="4">
    <source>
        <dbReference type="ARBA" id="ARBA00048508"/>
    </source>
</evidence>
<dbReference type="GO" id="GO:0032787">
    <property type="term" value="P:monocarboxylic acid metabolic process"/>
    <property type="evidence" value="ECO:0007669"/>
    <property type="project" value="UniProtKB-ARBA"/>
</dbReference>
<dbReference type="PRINTS" id="PR00081">
    <property type="entry name" value="GDHRDH"/>
</dbReference>
<dbReference type="InterPro" id="IPR002347">
    <property type="entry name" value="SDR_fam"/>
</dbReference>
<dbReference type="KEGG" id="scm:SCHCO_02641506"/>
<evidence type="ECO:0000313" key="6">
    <source>
        <dbReference type="Proteomes" id="UP000007431"/>
    </source>
</evidence>
<dbReference type="Gene3D" id="3.40.50.720">
    <property type="entry name" value="NAD(P)-binding Rossmann-like Domain"/>
    <property type="match status" value="1"/>
</dbReference>
<evidence type="ECO:0000256" key="1">
    <source>
        <dbReference type="ARBA" id="ARBA00006484"/>
    </source>
</evidence>
<dbReference type="OrthoDB" id="498125at2759"/>
<dbReference type="SUPFAM" id="SSF51735">
    <property type="entry name" value="NAD(P)-binding Rossmann-fold domains"/>
    <property type="match status" value="1"/>
</dbReference>
<dbReference type="InterPro" id="IPR036291">
    <property type="entry name" value="NAD(P)-bd_dom_sf"/>
</dbReference>
<dbReference type="RefSeq" id="XP_003026885.1">
    <property type="nucleotide sequence ID" value="XM_003026839.1"/>
</dbReference>
<dbReference type="STRING" id="578458.D8QJF2"/>
<organism evidence="6">
    <name type="scientific">Schizophyllum commune (strain H4-8 / FGSC 9210)</name>
    <name type="common">Split gill fungus</name>
    <dbReference type="NCBI Taxonomy" id="578458"/>
    <lineage>
        <taxon>Eukaryota</taxon>
        <taxon>Fungi</taxon>
        <taxon>Dikarya</taxon>
        <taxon>Basidiomycota</taxon>
        <taxon>Agaricomycotina</taxon>
        <taxon>Agaricomycetes</taxon>
        <taxon>Agaricomycetidae</taxon>
        <taxon>Agaricales</taxon>
        <taxon>Schizophyllaceae</taxon>
        <taxon>Schizophyllum</taxon>
    </lineage>
</organism>
<dbReference type="Proteomes" id="UP000007431">
    <property type="component" value="Unassembled WGS sequence"/>
</dbReference>
<feature type="non-terminal residue" evidence="5">
    <location>
        <position position="256"/>
    </location>
</feature>
<dbReference type="HOGENOM" id="CLU_010194_1_0_1"/>
<reference evidence="5 6" key="1">
    <citation type="journal article" date="2010" name="Nat. Biotechnol.">
        <title>Genome sequence of the model mushroom Schizophyllum commune.</title>
        <authorList>
            <person name="Ohm R.A."/>
            <person name="de Jong J.F."/>
            <person name="Lugones L.G."/>
            <person name="Aerts A."/>
            <person name="Kothe E."/>
            <person name="Stajich J.E."/>
            <person name="de Vries R.P."/>
            <person name="Record E."/>
            <person name="Levasseur A."/>
            <person name="Baker S.E."/>
            <person name="Bartholomew K.A."/>
            <person name="Coutinho P.M."/>
            <person name="Erdmann S."/>
            <person name="Fowler T.J."/>
            <person name="Gathman A.C."/>
            <person name="Lombard V."/>
            <person name="Henrissat B."/>
            <person name="Knabe N."/>
            <person name="Kuees U."/>
            <person name="Lilly W.W."/>
            <person name="Lindquist E."/>
            <person name="Lucas S."/>
            <person name="Magnuson J.K."/>
            <person name="Piumi F."/>
            <person name="Raudaskoski M."/>
            <person name="Salamov A."/>
            <person name="Schmutz J."/>
            <person name="Schwarze F.W.M.R."/>
            <person name="vanKuyk P.A."/>
            <person name="Horton J.S."/>
            <person name="Grigoriev I.V."/>
            <person name="Woesten H.A.B."/>
        </authorList>
    </citation>
    <scope>NUCLEOTIDE SEQUENCE [LARGE SCALE GENOMIC DNA]</scope>
    <source>
        <strain evidence="6">H4-8 / FGSC 9210</strain>
    </source>
</reference>
<dbReference type="PRINTS" id="PR00080">
    <property type="entry name" value="SDRFAMILY"/>
</dbReference>
<sequence length="256" mass="26533">MSLPRRVALVTGAAQGLGKAIALRLAKDGHHVGLNDLPSKKGILEDVAHQVEQHGVRAGVFTGDVTKESDVRATIDGAADALGGLHVMVANAGILLPTPFLDETLQSFNRVTSVSSTGTFLCYQHAGRRMIKEGHGEGRIIGASSFGGKRPLPGLTSYVAAKYAVRGMTSCAALALGKYGITVNAYAPGLADTPMAVVDGMREHAGITLESWAKSFAIPRHTLPADIAALVSFLASKEAGYITGQTISVDGGAAMD</sequence>
<dbReference type="PANTHER" id="PTHR42879:SF2">
    <property type="entry name" value="3-OXOACYL-[ACYL-CARRIER-PROTEIN] REDUCTASE FABG"/>
    <property type="match status" value="1"/>
</dbReference>
<dbReference type="GeneID" id="9596656"/>
<dbReference type="OMA" id="GMNQKAR"/>
<name>D8QJF2_SCHCM</name>
<dbReference type="VEuPathDB" id="FungiDB:SCHCODRAFT_02641506"/>
<dbReference type="InParanoid" id="D8QJF2"/>
<proteinExistence type="inferred from homology"/>
<gene>
    <name evidence="5" type="ORF">SCHCODRAFT_113976</name>
</gene>
<accession>D8QJF2</accession>
<evidence type="ECO:0000256" key="3">
    <source>
        <dbReference type="ARBA" id="ARBA00022857"/>
    </source>
</evidence>
<evidence type="ECO:0000313" key="5">
    <source>
        <dbReference type="EMBL" id="EFI91982.1"/>
    </source>
</evidence>
<dbReference type="EMBL" id="GL377314">
    <property type="protein sequence ID" value="EFI91982.1"/>
    <property type="molecule type" value="Genomic_DNA"/>
</dbReference>